<gene>
    <name evidence="2" type="primary">tgt_3</name>
    <name evidence="2" type="ORF">NCTC13645_01028</name>
</gene>
<dbReference type="EC" id="2.4.2.29" evidence="2"/>
<dbReference type="GO" id="GO:0016757">
    <property type="term" value="F:glycosyltransferase activity"/>
    <property type="evidence" value="ECO:0007669"/>
    <property type="project" value="UniProtKB-KW"/>
</dbReference>
<feature type="domain" description="tRNA-guanine(15) transglycosylase-like" evidence="1">
    <location>
        <begin position="1"/>
        <end position="48"/>
    </location>
</feature>
<dbReference type="EMBL" id="UHIV01000003">
    <property type="protein sequence ID" value="SUP58644.1"/>
    <property type="molecule type" value="Genomic_DNA"/>
</dbReference>
<dbReference type="GO" id="GO:0006400">
    <property type="term" value="P:tRNA modification"/>
    <property type="evidence" value="ECO:0007669"/>
    <property type="project" value="InterPro"/>
</dbReference>
<dbReference type="Gene3D" id="3.20.20.105">
    <property type="entry name" value="Queuine tRNA-ribosyltransferase-like"/>
    <property type="match status" value="1"/>
</dbReference>
<accession>A0A380P0N5</accession>
<dbReference type="Pfam" id="PF01702">
    <property type="entry name" value="TGT"/>
    <property type="match status" value="1"/>
</dbReference>
<dbReference type="AlphaFoldDB" id="A0A380P0N5"/>
<dbReference type="InterPro" id="IPR036511">
    <property type="entry name" value="TGT-like_sf"/>
</dbReference>
<keyword evidence="2" id="KW-0808">Transferase</keyword>
<reference evidence="2 3" key="1">
    <citation type="submission" date="2018-06" db="EMBL/GenBank/DDBJ databases">
        <authorList>
            <consortium name="Pathogen Informatics"/>
            <person name="Doyle S."/>
        </authorList>
    </citation>
    <scope>NUCLEOTIDE SEQUENCE [LARGE SCALE GENOMIC DNA]</scope>
    <source>
        <strain evidence="2 3">NCTC13645</strain>
    </source>
</reference>
<evidence type="ECO:0000313" key="2">
    <source>
        <dbReference type="EMBL" id="SUP58644.1"/>
    </source>
</evidence>
<evidence type="ECO:0000313" key="3">
    <source>
        <dbReference type="Proteomes" id="UP000254621"/>
    </source>
</evidence>
<proteinExistence type="predicted"/>
<dbReference type="InterPro" id="IPR002616">
    <property type="entry name" value="tRNA_ribo_trans-like"/>
</dbReference>
<name>A0A380P0N5_WEIVI</name>
<evidence type="ECO:0000259" key="1">
    <source>
        <dbReference type="Pfam" id="PF01702"/>
    </source>
</evidence>
<sequence>MFNANELLGQNIASVHNLRYLLKLMEDMRQAIAEDRLLDFRAELMENYGYNKRMHVYSNKRKRYYYE</sequence>
<protein>
    <submittedName>
        <fullName evidence="2">Queuine tRNA-ribosyltransferase</fullName>
        <ecNumber evidence="2">2.4.2.29</ecNumber>
    </submittedName>
</protein>
<organism evidence="2 3">
    <name type="scientific">Weissella viridescens</name>
    <name type="common">Lactobacillus viridescens</name>
    <dbReference type="NCBI Taxonomy" id="1629"/>
    <lineage>
        <taxon>Bacteria</taxon>
        <taxon>Bacillati</taxon>
        <taxon>Bacillota</taxon>
        <taxon>Bacilli</taxon>
        <taxon>Lactobacillales</taxon>
        <taxon>Lactobacillaceae</taxon>
        <taxon>Weissella</taxon>
    </lineage>
</organism>
<keyword evidence="2" id="KW-0328">Glycosyltransferase</keyword>
<dbReference type="SUPFAM" id="SSF51713">
    <property type="entry name" value="tRNA-guanine transglycosylase"/>
    <property type="match status" value="1"/>
</dbReference>
<dbReference type="Proteomes" id="UP000254621">
    <property type="component" value="Unassembled WGS sequence"/>
</dbReference>